<evidence type="ECO:0000256" key="3">
    <source>
        <dbReference type="ARBA" id="ARBA00022603"/>
    </source>
</evidence>
<dbReference type="InterPro" id="IPR001214">
    <property type="entry name" value="SET_dom"/>
</dbReference>
<dbReference type="InterPro" id="IPR050777">
    <property type="entry name" value="SET2_Histone-Lys_MeTrsfase"/>
</dbReference>
<evidence type="ECO:0000259" key="6">
    <source>
        <dbReference type="PROSITE" id="PS50280"/>
    </source>
</evidence>
<evidence type="ECO:0000256" key="2">
    <source>
        <dbReference type="ARBA" id="ARBA00022454"/>
    </source>
</evidence>
<reference evidence="8 9" key="1">
    <citation type="journal article" date="2011" name="J. Bacteriol.">
        <title>Complete genome sequence of the haloaromatic acid-degrading bacterium Achromobacter xylosoxidans A8.</title>
        <authorList>
            <person name="Strnad H."/>
            <person name="Ridl J."/>
            <person name="Paces J."/>
            <person name="Kolar M."/>
            <person name="Vlcek C."/>
            <person name="Paces V."/>
        </authorList>
    </citation>
    <scope>NUCLEOTIDE SEQUENCE [LARGE SCALE GENOMIC DNA]</scope>
    <source>
        <strain evidence="8 9">A8</strain>
    </source>
</reference>
<dbReference type="Pfam" id="PF00856">
    <property type="entry name" value="SET"/>
    <property type="match status" value="1"/>
</dbReference>
<feature type="domain" description="Post-SET" evidence="7">
    <location>
        <begin position="137"/>
        <end position="153"/>
    </location>
</feature>
<dbReference type="Gene3D" id="2.170.270.10">
    <property type="entry name" value="SET domain"/>
    <property type="match status" value="1"/>
</dbReference>
<dbReference type="OrthoDB" id="9790349at2"/>
<dbReference type="PROSITE" id="PS50868">
    <property type="entry name" value="POST_SET"/>
    <property type="match status" value="1"/>
</dbReference>
<dbReference type="EMBL" id="CP002287">
    <property type="protein sequence ID" value="ADP13419.1"/>
    <property type="molecule type" value="Genomic_DNA"/>
</dbReference>
<keyword evidence="5" id="KW-0949">S-adenosyl-L-methionine</keyword>
<dbReference type="eggNOG" id="COG2940">
    <property type="taxonomic scope" value="Bacteria"/>
</dbReference>
<keyword evidence="4" id="KW-0808">Transferase</keyword>
<evidence type="ECO:0000313" key="8">
    <source>
        <dbReference type="EMBL" id="ADP13419.1"/>
    </source>
</evidence>
<evidence type="ECO:0000313" key="9">
    <source>
        <dbReference type="Proteomes" id="UP000006876"/>
    </source>
</evidence>
<sequence>MTNEDTPIKPWYAVRRSKLHGNGVFAARKIPAGTRIIEYGGERISAKEADRRHPTNPDDPFHTFFFALSSGRVIDGGDQGNDARWINHSCQPNCEAQEGKHGKRVYIVALQDIPRGTELSYDYGLVLDGRITKKLKEGYRCLCGTPPCRGTMLALPAKKKKKETAEQPEPVEAAS</sequence>
<proteinExistence type="predicted"/>
<dbReference type="PANTHER" id="PTHR22884">
    <property type="entry name" value="SET DOMAIN PROTEINS"/>
    <property type="match status" value="1"/>
</dbReference>
<evidence type="ECO:0000256" key="4">
    <source>
        <dbReference type="ARBA" id="ARBA00022679"/>
    </source>
</evidence>
<dbReference type="SMART" id="SM00317">
    <property type="entry name" value="SET"/>
    <property type="match status" value="1"/>
</dbReference>
<dbReference type="GO" id="GO:0005694">
    <property type="term" value="C:chromosome"/>
    <property type="evidence" value="ECO:0007669"/>
    <property type="project" value="UniProtKB-SubCell"/>
</dbReference>
<evidence type="ECO:0000256" key="1">
    <source>
        <dbReference type="ARBA" id="ARBA00004286"/>
    </source>
</evidence>
<gene>
    <name evidence="8" type="ordered locus">AXYL_00057</name>
</gene>
<organism evidence="8 9">
    <name type="scientific">Achromobacter xylosoxidans (strain A8)</name>
    <dbReference type="NCBI Taxonomy" id="762376"/>
    <lineage>
        <taxon>Bacteria</taxon>
        <taxon>Pseudomonadati</taxon>
        <taxon>Pseudomonadota</taxon>
        <taxon>Betaproteobacteria</taxon>
        <taxon>Burkholderiales</taxon>
        <taxon>Alcaligenaceae</taxon>
        <taxon>Achromobacter</taxon>
    </lineage>
</organism>
<accession>E3HN06</accession>
<dbReference type="PROSITE" id="PS50280">
    <property type="entry name" value="SET"/>
    <property type="match status" value="1"/>
</dbReference>
<dbReference type="SUPFAM" id="SSF82199">
    <property type="entry name" value="SET domain"/>
    <property type="match status" value="1"/>
</dbReference>
<name>E3HN06_ACHXA</name>
<protein>
    <submittedName>
        <fullName evidence="8">SET domain protein</fullName>
    </submittedName>
</protein>
<dbReference type="Proteomes" id="UP000006876">
    <property type="component" value="Chromosome"/>
</dbReference>
<dbReference type="InterPro" id="IPR003616">
    <property type="entry name" value="Post-SET_dom"/>
</dbReference>
<dbReference type="PATRIC" id="fig|762376.5.peg.58"/>
<dbReference type="GO" id="GO:0008168">
    <property type="term" value="F:methyltransferase activity"/>
    <property type="evidence" value="ECO:0007669"/>
    <property type="project" value="UniProtKB-KW"/>
</dbReference>
<dbReference type="KEGG" id="axy:AXYL_00057"/>
<keyword evidence="3" id="KW-0489">Methyltransferase</keyword>
<comment type="subcellular location">
    <subcellularLocation>
        <location evidence="1">Chromosome</location>
    </subcellularLocation>
</comment>
<dbReference type="RefSeq" id="WP_013390821.1">
    <property type="nucleotide sequence ID" value="NC_014640.1"/>
</dbReference>
<dbReference type="GO" id="GO:0032259">
    <property type="term" value="P:methylation"/>
    <property type="evidence" value="ECO:0007669"/>
    <property type="project" value="UniProtKB-KW"/>
</dbReference>
<dbReference type="STRING" id="762376.AXYL_00057"/>
<evidence type="ECO:0000256" key="5">
    <source>
        <dbReference type="ARBA" id="ARBA00022691"/>
    </source>
</evidence>
<keyword evidence="2" id="KW-0158">Chromosome</keyword>
<feature type="domain" description="SET" evidence="6">
    <location>
        <begin position="10"/>
        <end position="124"/>
    </location>
</feature>
<evidence type="ECO:0000259" key="7">
    <source>
        <dbReference type="PROSITE" id="PS50868"/>
    </source>
</evidence>
<dbReference type="AlphaFoldDB" id="E3HN06"/>
<dbReference type="HOGENOM" id="CLU_020840_4_1_4"/>
<dbReference type="InterPro" id="IPR046341">
    <property type="entry name" value="SET_dom_sf"/>
</dbReference>